<organism evidence="11 12">
    <name type="scientific">Eiseniibacteriota bacterium</name>
    <dbReference type="NCBI Taxonomy" id="2212470"/>
    <lineage>
        <taxon>Bacteria</taxon>
        <taxon>Candidatus Eiseniibacteriota</taxon>
    </lineage>
</organism>
<accession>A0A538SL46</accession>
<dbReference type="GO" id="GO:0022857">
    <property type="term" value="F:transmembrane transporter activity"/>
    <property type="evidence" value="ECO:0007669"/>
    <property type="project" value="TreeGrafter"/>
</dbReference>
<dbReference type="Proteomes" id="UP000320184">
    <property type="component" value="Unassembled WGS sequence"/>
</dbReference>
<keyword evidence="2" id="KW-0813">Transport</keyword>
<feature type="transmembrane region" description="Helical" evidence="8">
    <location>
        <begin position="131"/>
        <end position="150"/>
    </location>
</feature>
<dbReference type="InterPro" id="IPR004681">
    <property type="entry name" value="TRAP_DctM"/>
</dbReference>
<feature type="transmembrane region" description="Helical" evidence="8">
    <location>
        <begin position="244"/>
        <end position="277"/>
    </location>
</feature>
<evidence type="ECO:0000256" key="5">
    <source>
        <dbReference type="ARBA" id="ARBA00022692"/>
    </source>
</evidence>
<dbReference type="EMBL" id="VBOT01000045">
    <property type="protein sequence ID" value="TMQ52097.1"/>
    <property type="molecule type" value="Genomic_DNA"/>
</dbReference>
<evidence type="ECO:0000259" key="9">
    <source>
        <dbReference type="Pfam" id="PF04290"/>
    </source>
</evidence>
<evidence type="ECO:0000256" key="3">
    <source>
        <dbReference type="ARBA" id="ARBA00022475"/>
    </source>
</evidence>
<evidence type="ECO:0000256" key="4">
    <source>
        <dbReference type="ARBA" id="ARBA00022519"/>
    </source>
</evidence>
<evidence type="ECO:0000313" key="12">
    <source>
        <dbReference type="Proteomes" id="UP000320184"/>
    </source>
</evidence>
<keyword evidence="4" id="KW-0997">Cell inner membrane</keyword>
<sequence>MAVLPIAEILARGLLHFGIPGSGPFVQHLTLWVAFLGAALAAREGRLLALATTTFIPEGRWRRAAEIFSSAVGACVAALLGRAAAELVVVEKGAGTLIAAGVRVWMALLVLPLAFGLIAVRLVWRASPRPLGRLLAGAGLAVGLWIGQFPGLLQGKPLWPGLAILGLATALGGPLFALLGGAAVWLFLGAGEPIAAVPVETYRLTVSATLPAIPLFTLAGFFLSEGQSSRRLLRVFRALFGWIPGGTAVVCAVVCAFFTAFTGGSGVTILALGALLFQALREDSYRERFSLGLLTATGSLGLLFAPSLPLILYGIVAQIRIEDLFLGGMLPGLLLLSLTAVWGVREGMLTGAGRSRFEWREVGGALNEAKWELLLPAVVLVAIFGGFATVVEASALTVLYAFFMQCFVHRDLSVGRDVPRVLLHSVVLVGGVMVILGAAMGLTSYMVDAEVPAKVLEWTEGHVHSPLVFLLYLNLFLLVVGCLMDIFSAIVVVVPLIVPVGMAFGINPVHLGIIFIANLELGYLTPPVGLNLYLASFRFGRPMLEVTRAAVPMLLILGFGVLVITYVPWLTTGVLKALGRG</sequence>
<feature type="domain" description="Tripartite ATP-independent periplasmic transporters DctQ component" evidence="9">
    <location>
        <begin position="1"/>
        <end position="123"/>
    </location>
</feature>
<feature type="transmembrane region" description="Helical" evidence="8">
    <location>
        <begin position="324"/>
        <end position="344"/>
    </location>
</feature>
<evidence type="ECO:0000256" key="1">
    <source>
        <dbReference type="ARBA" id="ARBA00004429"/>
    </source>
</evidence>
<feature type="transmembrane region" description="Helical" evidence="8">
    <location>
        <begin position="202"/>
        <end position="224"/>
    </location>
</feature>
<protein>
    <submittedName>
        <fullName evidence="11">TRAP transporter large permease subunit</fullName>
    </submittedName>
</protein>
<feature type="transmembrane region" description="Helical" evidence="8">
    <location>
        <begin position="25"/>
        <end position="43"/>
    </location>
</feature>
<gene>
    <name evidence="11" type="ORF">E6K73_03830</name>
</gene>
<feature type="transmembrane region" description="Helical" evidence="8">
    <location>
        <begin position="467"/>
        <end position="497"/>
    </location>
</feature>
<comment type="subcellular location">
    <subcellularLocation>
        <location evidence="1">Cell inner membrane</location>
        <topology evidence="1">Multi-pass membrane protein</topology>
    </subcellularLocation>
</comment>
<evidence type="ECO:0000259" key="10">
    <source>
        <dbReference type="Pfam" id="PF06808"/>
    </source>
</evidence>
<dbReference type="AlphaFoldDB" id="A0A538SL46"/>
<dbReference type="Pfam" id="PF06808">
    <property type="entry name" value="DctM"/>
    <property type="match status" value="1"/>
</dbReference>
<evidence type="ECO:0000313" key="11">
    <source>
        <dbReference type="EMBL" id="TMQ52097.1"/>
    </source>
</evidence>
<feature type="transmembrane region" description="Helical" evidence="8">
    <location>
        <begin position="509"/>
        <end position="534"/>
    </location>
</feature>
<keyword evidence="3" id="KW-1003">Cell membrane</keyword>
<feature type="transmembrane region" description="Helical" evidence="8">
    <location>
        <begin position="104"/>
        <end position="124"/>
    </location>
</feature>
<dbReference type="PANTHER" id="PTHR33362">
    <property type="entry name" value="SIALIC ACID TRAP TRANSPORTER PERMEASE PROTEIN SIAT-RELATED"/>
    <property type="match status" value="1"/>
</dbReference>
<evidence type="ECO:0000256" key="7">
    <source>
        <dbReference type="ARBA" id="ARBA00023136"/>
    </source>
</evidence>
<feature type="transmembrane region" description="Helical" evidence="8">
    <location>
        <begin position="64"/>
        <end position="84"/>
    </location>
</feature>
<dbReference type="GO" id="GO:0005886">
    <property type="term" value="C:plasma membrane"/>
    <property type="evidence" value="ECO:0007669"/>
    <property type="project" value="UniProtKB-SubCell"/>
</dbReference>
<dbReference type="PANTHER" id="PTHR33362:SF5">
    <property type="entry name" value="C4-DICARBOXYLATE TRAP TRANSPORTER LARGE PERMEASE PROTEIN DCTM"/>
    <property type="match status" value="1"/>
</dbReference>
<feature type="transmembrane region" description="Helical" evidence="8">
    <location>
        <begin position="546"/>
        <end position="569"/>
    </location>
</feature>
<dbReference type="NCBIfam" id="TIGR00786">
    <property type="entry name" value="dctM"/>
    <property type="match status" value="1"/>
</dbReference>
<feature type="domain" description="TRAP C4-dicarboxylate transport system permease DctM subunit" evidence="10">
    <location>
        <begin position="165"/>
        <end position="570"/>
    </location>
</feature>
<proteinExistence type="predicted"/>
<keyword evidence="5 8" id="KW-0812">Transmembrane</keyword>
<feature type="transmembrane region" description="Helical" evidence="8">
    <location>
        <begin position="162"/>
        <end position="190"/>
    </location>
</feature>
<comment type="caution">
    <text evidence="11">The sequence shown here is derived from an EMBL/GenBank/DDBJ whole genome shotgun (WGS) entry which is preliminary data.</text>
</comment>
<feature type="transmembrane region" description="Helical" evidence="8">
    <location>
        <begin position="289"/>
        <end position="312"/>
    </location>
</feature>
<feature type="transmembrane region" description="Helical" evidence="8">
    <location>
        <begin position="422"/>
        <end position="447"/>
    </location>
</feature>
<evidence type="ECO:0000256" key="8">
    <source>
        <dbReference type="SAM" id="Phobius"/>
    </source>
</evidence>
<dbReference type="InterPro" id="IPR010656">
    <property type="entry name" value="DctM"/>
</dbReference>
<dbReference type="Pfam" id="PF04290">
    <property type="entry name" value="DctQ"/>
    <property type="match status" value="1"/>
</dbReference>
<evidence type="ECO:0000256" key="6">
    <source>
        <dbReference type="ARBA" id="ARBA00022989"/>
    </source>
</evidence>
<keyword evidence="6 8" id="KW-1133">Transmembrane helix</keyword>
<keyword evidence="7 8" id="KW-0472">Membrane</keyword>
<dbReference type="InterPro" id="IPR055348">
    <property type="entry name" value="DctQ"/>
</dbReference>
<evidence type="ECO:0000256" key="2">
    <source>
        <dbReference type="ARBA" id="ARBA00022448"/>
    </source>
</evidence>
<name>A0A538SL46_UNCEI</name>
<reference evidence="11 12" key="1">
    <citation type="journal article" date="2019" name="Nat. Microbiol.">
        <title>Mediterranean grassland soil C-N compound turnover is dependent on rainfall and depth, and is mediated by genomically divergent microorganisms.</title>
        <authorList>
            <person name="Diamond S."/>
            <person name="Andeer P.F."/>
            <person name="Li Z."/>
            <person name="Crits-Christoph A."/>
            <person name="Burstein D."/>
            <person name="Anantharaman K."/>
            <person name="Lane K.R."/>
            <person name="Thomas B.C."/>
            <person name="Pan C."/>
            <person name="Northen T.R."/>
            <person name="Banfield J.F."/>
        </authorList>
    </citation>
    <scope>NUCLEOTIDE SEQUENCE [LARGE SCALE GENOMIC DNA]</scope>
    <source>
        <strain evidence="11">WS_3</strain>
    </source>
</reference>
<feature type="transmembrane region" description="Helical" evidence="8">
    <location>
        <begin position="373"/>
        <end position="402"/>
    </location>
</feature>